<dbReference type="GO" id="GO:0022857">
    <property type="term" value="F:transmembrane transporter activity"/>
    <property type="evidence" value="ECO:0007669"/>
    <property type="project" value="InterPro"/>
</dbReference>
<feature type="transmembrane region" description="Helical" evidence="5">
    <location>
        <begin position="230"/>
        <end position="254"/>
    </location>
</feature>
<dbReference type="GO" id="GO:0005886">
    <property type="term" value="C:plasma membrane"/>
    <property type="evidence" value="ECO:0007669"/>
    <property type="project" value="UniProtKB-SubCell"/>
</dbReference>
<proteinExistence type="predicted"/>
<dbReference type="PANTHER" id="PTHR23542:SF1">
    <property type="entry name" value="MAJOR FACILITATOR SUPERFAMILY (MFS) PROFILE DOMAIN-CONTAINING PROTEIN"/>
    <property type="match status" value="1"/>
</dbReference>
<evidence type="ECO:0000259" key="6">
    <source>
        <dbReference type="PROSITE" id="PS50850"/>
    </source>
</evidence>
<feature type="transmembrane region" description="Helical" evidence="5">
    <location>
        <begin position="182"/>
        <end position="202"/>
    </location>
</feature>
<dbReference type="Proteomes" id="UP000289260">
    <property type="component" value="Chromosome"/>
</dbReference>
<dbReference type="InterPro" id="IPR011701">
    <property type="entry name" value="MFS"/>
</dbReference>
<dbReference type="InterPro" id="IPR020846">
    <property type="entry name" value="MFS_dom"/>
</dbReference>
<dbReference type="RefSeq" id="WP_130109342.1">
    <property type="nucleotide sequence ID" value="NZ_CP035806.1"/>
</dbReference>
<feature type="transmembrane region" description="Helical" evidence="5">
    <location>
        <begin position="386"/>
        <end position="410"/>
    </location>
</feature>
<keyword evidence="4 5" id="KW-0472">Membrane</keyword>
<dbReference type="KEGG" id="ltr:EVS81_04620"/>
<keyword evidence="8" id="KW-1185">Reference proteome</keyword>
<dbReference type="AlphaFoldDB" id="A0A4P6KDG1"/>
<feature type="transmembrane region" description="Helical" evidence="5">
    <location>
        <begin position="293"/>
        <end position="315"/>
    </location>
</feature>
<dbReference type="InterPro" id="IPR036259">
    <property type="entry name" value="MFS_trans_sf"/>
</dbReference>
<comment type="subcellular location">
    <subcellularLocation>
        <location evidence="1">Cell membrane</location>
        <topology evidence="1">Multi-pass membrane protein</topology>
    </subcellularLocation>
</comment>
<dbReference type="SUPFAM" id="SSF103473">
    <property type="entry name" value="MFS general substrate transporter"/>
    <property type="match status" value="1"/>
</dbReference>
<dbReference type="Gene3D" id="1.20.1250.20">
    <property type="entry name" value="MFS general substrate transporter like domains"/>
    <property type="match status" value="1"/>
</dbReference>
<evidence type="ECO:0000256" key="5">
    <source>
        <dbReference type="SAM" id="Phobius"/>
    </source>
</evidence>
<sequence>MHSSSSTPAHRDTLVSRTGFVYFPLALVARLPFAMGVVGVLTLLVSVRGSVEIAGLGSAMVGIASAVFGPLIGAAADRYGQRPTLLATACVNSAAMGLLAWIAYSPLPSFAVFAAAFLVGASIPQTSPMSRSRLVTIIKTELPTERRPRTISTVLAYESAADEVVFVFGPVIVGLLATTLGAWAPIAGAAALTLVFVTAFALHPTSSSATTPEERAATVAPAAELARPSLLIVVLGIFAVGMVFGTTLTSLTAFMQARGAAEAAGLFYGVMGVGSAILAISVALFSPRFTLRYRWLVFAVFIVAGEAILAAAGAADPGSGIGLVALGLAVTGIGIGPLLVTLYGFGAARSPEGRSATVMTMLGSAIMLGQSLAAAAAGAVAENLGVPAAMILPLCAGLVAVLAGLVNWLLTPPTAR</sequence>
<protein>
    <submittedName>
        <fullName evidence="7">MFS transporter</fullName>
    </submittedName>
</protein>
<dbReference type="PANTHER" id="PTHR23542">
    <property type="match status" value="1"/>
</dbReference>
<name>A0A4P6KDG1_9MICO</name>
<feature type="transmembrane region" description="Helical" evidence="5">
    <location>
        <begin position="110"/>
        <end position="130"/>
    </location>
</feature>
<feature type="transmembrane region" description="Helical" evidence="5">
    <location>
        <begin position="321"/>
        <end position="345"/>
    </location>
</feature>
<evidence type="ECO:0000313" key="7">
    <source>
        <dbReference type="EMBL" id="QBE48203.1"/>
    </source>
</evidence>
<evidence type="ECO:0000256" key="1">
    <source>
        <dbReference type="ARBA" id="ARBA00004651"/>
    </source>
</evidence>
<dbReference type="Pfam" id="PF07690">
    <property type="entry name" value="MFS_1"/>
    <property type="match status" value="1"/>
</dbReference>
<feature type="domain" description="Major facilitator superfamily (MFS) profile" evidence="6">
    <location>
        <begin position="229"/>
        <end position="416"/>
    </location>
</feature>
<evidence type="ECO:0000256" key="3">
    <source>
        <dbReference type="ARBA" id="ARBA00022989"/>
    </source>
</evidence>
<gene>
    <name evidence="7" type="ORF">EVS81_04620</name>
</gene>
<organism evidence="7 8">
    <name type="scientific">Leucobacter triazinivorans</name>
    <dbReference type="NCBI Taxonomy" id="1784719"/>
    <lineage>
        <taxon>Bacteria</taxon>
        <taxon>Bacillati</taxon>
        <taxon>Actinomycetota</taxon>
        <taxon>Actinomycetes</taxon>
        <taxon>Micrococcales</taxon>
        <taxon>Microbacteriaceae</taxon>
        <taxon>Leucobacter</taxon>
    </lineage>
</organism>
<keyword evidence="2 5" id="KW-0812">Transmembrane</keyword>
<feature type="transmembrane region" description="Helical" evidence="5">
    <location>
        <begin position="151"/>
        <end position="176"/>
    </location>
</feature>
<evidence type="ECO:0000256" key="4">
    <source>
        <dbReference type="ARBA" id="ARBA00023136"/>
    </source>
</evidence>
<accession>A0A4P6KDG1</accession>
<evidence type="ECO:0000256" key="2">
    <source>
        <dbReference type="ARBA" id="ARBA00022692"/>
    </source>
</evidence>
<dbReference type="OrthoDB" id="9180256at2"/>
<evidence type="ECO:0000313" key="8">
    <source>
        <dbReference type="Proteomes" id="UP000289260"/>
    </source>
</evidence>
<feature type="transmembrane region" description="Helical" evidence="5">
    <location>
        <begin position="357"/>
        <end position="380"/>
    </location>
</feature>
<feature type="transmembrane region" description="Helical" evidence="5">
    <location>
        <begin position="21"/>
        <end position="47"/>
    </location>
</feature>
<feature type="transmembrane region" description="Helical" evidence="5">
    <location>
        <begin position="266"/>
        <end position="286"/>
    </location>
</feature>
<dbReference type="EMBL" id="CP035806">
    <property type="protein sequence ID" value="QBE48203.1"/>
    <property type="molecule type" value="Genomic_DNA"/>
</dbReference>
<keyword evidence="3 5" id="KW-1133">Transmembrane helix</keyword>
<reference evidence="7 8" key="1">
    <citation type="submission" date="2019-02" db="EMBL/GenBank/DDBJ databases">
        <authorList>
            <person name="Sun L."/>
            <person name="Pan D."/>
            <person name="Wu X."/>
        </authorList>
    </citation>
    <scope>NUCLEOTIDE SEQUENCE [LARGE SCALE GENOMIC DNA]</scope>
    <source>
        <strain evidence="7 8">JW-1</strain>
    </source>
</reference>
<feature type="transmembrane region" description="Helical" evidence="5">
    <location>
        <begin position="53"/>
        <end position="73"/>
    </location>
</feature>
<dbReference type="PROSITE" id="PS50850">
    <property type="entry name" value="MFS"/>
    <property type="match status" value="1"/>
</dbReference>